<name>A0ABR4LK44_9EURO</name>
<dbReference type="Gene3D" id="3.10.180.10">
    <property type="entry name" value="2,3-Dihydroxybiphenyl 1,2-Dioxygenase, domain 1"/>
    <property type="match status" value="1"/>
</dbReference>
<feature type="domain" description="VOC" evidence="1">
    <location>
        <begin position="14"/>
        <end position="193"/>
    </location>
</feature>
<dbReference type="Proteomes" id="UP001610432">
    <property type="component" value="Unassembled WGS sequence"/>
</dbReference>
<dbReference type="PROSITE" id="PS51819">
    <property type="entry name" value="VOC"/>
    <property type="match status" value="1"/>
</dbReference>
<dbReference type="RefSeq" id="XP_070883473.1">
    <property type="nucleotide sequence ID" value="XM_071029847.1"/>
</dbReference>
<dbReference type="GeneID" id="98144919"/>
<sequence length="196" mass="21590">MTNGPADQETRGYYIYHAGLNVRNLPASKHFYGKVLGMREMFTIDYTPSFSLTYMGFAQGGRNRTGFQTGQELTRDKNNSGGMVKLFHFKDTENELLPSTRKPNTFVNLGLVVPDIVATQKRLDHYGVKTIKRHGQTTSAPDSGLANATNIGPESGATVEQVNAVIEGLLTTDFEHILFAEDPDGNMLEIVAQNGF</sequence>
<keyword evidence="3" id="KW-1185">Reference proteome</keyword>
<dbReference type="Pfam" id="PF00903">
    <property type="entry name" value="Glyoxalase"/>
    <property type="match status" value="1"/>
</dbReference>
<comment type="caution">
    <text evidence="2">The sequence shown here is derived from an EMBL/GenBank/DDBJ whole genome shotgun (WGS) entry which is preliminary data.</text>
</comment>
<dbReference type="InterPro" id="IPR004360">
    <property type="entry name" value="Glyas_Fos-R_dOase_dom"/>
</dbReference>
<evidence type="ECO:0000313" key="2">
    <source>
        <dbReference type="EMBL" id="KAL2864494.1"/>
    </source>
</evidence>
<dbReference type="InterPro" id="IPR029068">
    <property type="entry name" value="Glyas_Bleomycin-R_OHBP_Dase"/>
</dbReference>
<dbReference type="EMBL" id="JBFXLQ010000040">
    <property type="protein sequence ID" value="KAL2864494.1"/>
    <property type="molecule type" value="Genomic_DNA"/>
</dbReference>
<dbReference type="PANTHER" id="PTHR10374">
    <property type="entry name" value="LACTOYLGLUTATHIONE LYASE GLYOXALASE I"/>
    <property type="match status" value="1"/>
</dbReference>
<dbReference type="InterPro" id="IPR037523">
    <property type="entry name" value="VOC_core"/>
</dbReference>
<dbReference type="PANTHER" id="PTHR10374:SF19">
    <property type="entry name" value="LYASE (GLO1), PUTATIVE (AFU_ORTHOLOGUE AFUA_2G13550)-RELATED"/>
    <property type="match status" value="1"/>
</dbReference>
<evidence type="ECO:0000259" key="1">
    <source>
        <dbReference type="PROSITE" id="PS51819"/>
    </source>
</evidence>
<proteinExistence type="predicted"/>
<protein>
    <recommendedName>
        <fullName evidence="1">VOC domain-containing protein</fullName>
    </recommendedName>
</protein>
<dbReference type="SUPFAM" id="SSF54593">
    <property type="entry name" value="Glyoxalase/Bleomycin resistance protein/Dihydroxybiphenyl dioxygenase"/>
    <property type="match status" value="1"/>
</dbReference>
<evidence type="ECO:0000313" key="3">
    <source>
        <dbReference type="Proteomes" id="UP001610432"/>
    </source>
</evidence>
<organism evidence="2 3">
    <name type="scientific">Aspergillus lucknowensis</name>
    <dbReference type="NCBI Taxonomy" id="176173"/>
    <lineage>
        <taxon>Eukaryota</taxon>
        <taxon>Fungi</taxon>
        <taxon>Dikarya</taxon>
        <taxon>Ascomycota</taxon>
        <taxon>Pezizomycotina</taxon>
        <taxon>Eurotiomycetes</taxon>
        <taxon>Eurotiomycetidae</taxon>
        <taxon>Eurotiales</taxon>
        <taxon>Aspergillaceae</taxon>
        <taxon>Aspergillus</taxon>
        <taxon>Aspergillus subgen. Nidulantes</taxon>
    </lineage>
</organism>
<gene>
    <name evidence="2" type="ORF">BJX67DRAFT_361293</name>
</gene>
<accession>A0ABR4LK44</accession>
<reference evidence="2 3" key="1">
    <citation type="submission" date="2024-07" db="EMBL/GenBank/DDBJ databases">
        <title>Section-level genome sequencing and comparative genomics of Aspergillus sections Usti and Cavernicolus.</title>
        <authorList>
            <consortium name="Lawrence Berkeley National Laboratory"/>
            <person name="Nybo J.L."/>
            <person name="Vesth T.C."/>
            <person name="Theobald S."/>
            <person name="Frisvad J.C."/>
            <person name="Larsen T.O."/>
            <person name="Kjaerboelling I."/>
            <person name="Rothschild-Mancinelli K."/>
            <person name="Lyhne E.K."/>
            <person name="Kogle M.E."/>
            <person name="Barry K."/>
            <person name="Clum A."/>
            <person name="Na H."/>
            <person name="Ledsgaard L."/>
            <person name="Lin J."/>
            <person name="Lipzen A."/>
            <person name="Kuo A."/>
            <person name="Riley R."/>
            <person name="Mondo S."/>
            <person name="Labutti K."/>
            <person name="Haridas S."/>
            <person name="Pangalinan J."/>
            <person name="Salamov A.A."/>
            <person name="Simmons B.A."/>
            <person name="Magnuson J.K."/>
            <person name="Chen J."/>
            <person name="Drula E."/>
            <person name="Henrissat B."/>
            <person name="Wiebenga A."/>
            <person name="Lubbers R.J."/>
            <person name="Gomes A.C."/>
            <person name="Macurrencykelacurrency M.R."/>
            <person name="Stajich J."/>
            <person name="Grigoriev I.V."/>
            <person name="Mortensen U.H."/>
            <person name="De Vries R.P."/>
            <person name="Baker S.E."/>
            <person name="Andersen M.R."/>
        </authorList>
    </citation>
    <scope>NUCLEOTIDE SEQUENCE [LARGE SCALE GENOMIC DNA]</scope>
    <source>
        <strain evidence="2 3">CBS 449.75</strain>
    </source>
</reference>